<dbReference type="GO" id="GO:0003677">
    <property type="term" value="F:DNA binding"/>
    <property type="evidence" value="ECO:0007669"/>
    <property type="project" value="UniProtKB-KW"/>
</dbReference>
<dbReference type="InterPro" id="IPR000835">
    <property type="entry name" value="HTH_MarR-typ"/>
</dbReference>
<dbReference type="GO" id="GO:0003700">
    <property type="term" value="F:DNA-binding transcription factor activity"/>
    <property type="evidence" value="ECO:0007669"/>
    <property type="project" value="InterPro"/>
</dbReference>
<dbReference type="RefSeq" id="WP_167185977.1">
    <property type="nucleotide sequence ID" value="NZ_JAAONZ010000006.1"/>
</dbReference>
<dbReference type="InterPro" id="IPR011991">
    <property type="entry name" value="ArsR-like_HTH"/>
</dbReference>
<evidence type="ECO:0000313" key="5">
    <source>
        <dbReference type="EMBL" id="NHO65998.1"/>
    </source>
</evidence>
<evidence type="ECO:0000256" key="2">
    <source>
        <dbReference type="ARBA" id="ARBA00023125"/>
    </source>
</evidence>
<dbReference type="Proteomes" id="UP000787472">
    <property type="component" value="Unassembled WGS sequence"/>
</dbReference>
<evidence type="ECO:0000313" key="6">
    <source>
        <dbReference type="Proteomes" id="UP000787472"/>
    </source>
</evidence>
<keyword evidence="3" id="KW-0804">Transcription</keyword>
<organism evidence="5 6">
    <name type="scientific">Pseudomaricurvus hydrocarbonicus</name>
    <dbReference type="NCBI Taxonomy" id="1470433"/>
    <lineage>
        <taxon>Bacteria</taxon>
        <taxon>Pseudomonadati</taxon>
        <taxon>Pseudomonadota</taxon>
        <taxon>Gammaproteobacteria</taxon>
        <taxon>Cellvibrionales</taxon>
        <taxon>Cellvibrionaceae</taxon>
        <taxon>Pseudomaricurvus</taxon>
    </lineage>
</organism>
<evidence type="ECO:0000259" key="4">
    <source>
        <dbReference type="Pfam" id="PF12802"/>
    </source>
</evidence>
<sequence length="150" mass="16529">MSKLTITPDQLQFMDDLAALLLPWGMTNGVARLYACLLIQEQPISLDEICAALEISKSTASVSARTLEQSKLVKRHRVKGTKRVLYSAVNDTAATVADHATMQGNLASLLLKNANLSDSDLVINRLQHMADFCLTMQQVMEAAIRERQAE</sequence>
<evidence type="ECO:0000256" key="1">
    <source>
        <dbReference type="ARBA" id="ARBA00023015"/>
    </source>
</evidence>
<dbReference type="InterPro" id="IPR052362">
    <property type="entry name" value="HTH-GbsR_regulator"/>
</dbReference>
<gene>
    <name evidence="5" type="ORF">G8770_10630</name>
</gene>
<keyword evidence="1" id="KW-0805">Transcription regulation</keyword>
<reference evidence="5" key="1">
    <citation type="submission" date="2020-03" db="EMBL/GenBank/DDBJ databases">
        <authorList>
            <person name="Guo F."/>
        </authorList>
    </citation>
    <scope>NUCLEOTIDE SEQUENCE</scope>
    <source>
        <strain evidence="5">JCM 30134</strain>
    </source>
</reference>
<accession>A0A9E5JUV2</accession>
<protein>
    <recommendedName>
        <fullName evidence="4">HTH marR-type domain-containing protein</fullName>
    </recommendedName>
</protein>
<dbReference type="InterPro" id="IPR036390">
    <property type="entry name" value="WH_DNA-bd_sf"/>
</dbReference>
<comment type="caution">
    <text evidence="5">The sequence shown here is derived from an EMBL/GenBank/DDBJ whole genome shotgun (WGS) entry which is preliminary data.</text>
</comment>
<dbReference type="Gene3D" id="1.10.10.10">
    <property type="entry name" value="Winged helix-like DNA-binding domain superfamily/Winged helix DNA-binding domain"/>
    <property type="match status" value="1"/>
</dbReference>
<name>A0A9E5JUV2_9GAMM</name>
<dbReference type="AlphaFoldDB" id="A0A9E5JUV2"/>
<dbReference type="PANTHER" id="PTHR38465">
    <property type="entry name" value="HTH-TYPE TRANSCRIPTIONAL REGULATOR MJ1563-RELATED"/>
    <property type="match status" value="1"/>
</dbReference>
<evidence type="ECO:0000256" key="3">
    <source>
        <dbReference type="ARBA" id="ARBA00023163"/>
    </source>
</evidence>
<dbReference type="SUPFAM" id="SSF46785">
    <property type="entry name" value="Winged helix' DNA-binding domain"/>
    <property type="match status" value="1"/>
</dbReference>
<dbReference type="CDD" id="cd00090">
    <property type="entry name" value="HTH_ARSR"/>
    <property type="match status" value="1"/>
</dbReference>
<dbReference type="EMBL" id="JAAONZ010000006">
    <property type="protein sequence ID" value="NHO65998.1"/>
    <property type="molecule type" value="Genomic_DNA"/>
</dbReference>
<dbReference type="PANTHER" id="PTHR38465:SF2">
    <property type="entry name" value="HTH-TYPE TRANSCRIPTIONAL REGULATOR MMPR5"/>
    <property type="match status" value="1"/>
</dbReference>
<keyword evidence="6" id="KW-1185">Reference proteome</keyword>
<keyword evidence="2" id="KW-0238">DNA-binding</keyword>
<feature type="domain" description="HTH marR-type" evidence="4">
    <location>
        <begin position="39"/>
        <end position="83"/>
    </location>
</feature>
<dbReference type="InterPro" id="IPR036388">
    <property type="entry name" value="WH-like_DNA-bd_sf"/>
</dbReference>
<proteinExistence type="predicted"/>
<dbReference type="Pfam" id="PF12802">
    <property type="entry name" value="MarR_2"/>
    <property type="match status" value="1"/>
</dbReference>